<feature type="compositionally biased region" description="Polar residues" evidence="1">
    <location>
        <begin position="137"/>
        <end position="155"/>
    </location>
</feature>
<feature type="compositionally biased region" description="Low complexity" evidence="1">
    <location>
        <begin position="108"/>
        <end position="119"/>
    </location>
</feature>
<organism evidence="2 3">
    <name type="scientific">Dorcoceras hygrometricum</name>
    <dbReference type="NCBI Taxonomy" id="472368"/>
    <lineage>
        <taxon>Eukaryota</taxon>
        <taxon>Viridiplantae</taxon>
        <taxon>Streptophyta</taxon>
        <taxon>Embryophyta</taxon>
        <taxon>Tracheophyta</taxon>
        <taxon>Spermatophyta</taxon>
        <taxon>Magnoliopsida</taxon>
        <taxon>eudicotyledons</taxon>
        <taxon>Gunneridae</taxon>
        <taxon>Pentapetalae</taxon>
        <taxon>asterids</taxon>
        <taxon>lamiids</taxon>
        <taxon>Lamiales</taxon>
        <taxon>Gesneriaceae</taxon>
        <taxon>Didymocarpoideae</taxon>
        <taxon>Trichosporeae</taxon>
        <taxon>Loxocarpinae</taxon>
        <taxon>Dorcoceras</taxon>
    </lineage>
</organism>
<evidence type="ECO:0000313" key="2">
    <source>
        <dbReference type="EMBL" id="KZV48013.1"/>
    </source>
</evidence>
<reference evidence="2 3" key="1">
    <citation type="journal article" date="2015" name="Proc. Natl. Acad. Sci. U.S.A.">
        <title>The resurrection genome of Boea hygrometrica: A blueprint for survival of dehydration.</title>
        <authorList>
            <person name="Xiao L."/>
            <person name="Yang G."/>
            <person name="Zhang L."/>
            <person name="Yang X."/>
            <person name="Zhao S."/>
            <person name="Ji Z."/>
            <person name="Zhou Q."/>
            <person name="Hu M."/>
            <person name="Wang Y."/>
            <person name="Chen M."/>
            <person name="Xu Y."/>
            <person name="Jin H."/>
            <person name="Xiao X."/>
            <person name="Hu G."/>
            <person name="Bao F."/>
            <person name="Hu Y."/>
            <person name="Wan P."/>
            <person name="Li L."/>
            <person name="Deng X."/>
            <person name="Kuang T."/>
            <person name="Xiang C."/>
            <person name="Zhu J.K."/>
            <person name="Oliver M.J."/>
            <person name="He Y."/>
        </authorList>
    </citation>
    <scope>NUCLEOTIDE SEQUENCE [LARGE SCALE GENOMIC DNA]</scope>
    <source>
        <strain evidence="3">cv. XS01</strain>
    </source>
</reference>
<accession>A0A2Z7CMN0</accession>
<feature type="compositionally biased region" description="Low complexity" evidence="1">
    <location>
        <begin position="52"/>
        <end position="63"/>
    </location>
</feature>
<name>A0A2Z7CMN0_9LAMI</name>
<feature type="compositionally biased region" description="Basic and acidic residues" evidence="1">
    <location>
        <begin position="69"/>
        <end position="80"/>
    </location>
</feature>
<evidence type="ECO:0000256" key="1">
    <source>
        <dbReference type="SAM" id="MobiDB-lite"/>
    </source>
</evidence>
<sequence>MEGTTTETRSPQELNNSRLINNRKQRSTNRCSHGPTEFKATIAQGSKELTKKTQQLETQETQLNSWRYNHRDNPQLEKRSPPQTQQPEAQSSEFKATIAQGSKELTKKTQQLETQETQLNSWRYNHRDNPQLEKRSPPQTQQPEAQSSQAHSTAGNHGARESTPQLGTQPAESQWSSKYLNSAVRTKGIKENMHSTKDNKEIRRISTETHEGRNPQTKEVT</sequence>
<proteinExistence type="predicted"/>
<dbReference type="AlphaFoldDB" id="A0A2Z7CMN0"/>
<evidence type="ECO:0000313" key="3">
    <source>
        <dbReference type="Proteomes" id="UP000250235"/>
    </source>
</evidence>
<feature type="compositionally biased region" description="Basic and acidic residues" evidence="1">
    <location>
        <begin position="125"/>
        <end position="136"/>
    </location>
</feature>
<keyword evidence="3" id="KW-1185">Reference proteome</keyword>
<protein>
    <submittedName>
        <fullName evidence="2">Uncharacterized protein</fullName>
    </submittedName>
</protein>
<gene>
    <name evidence="2" type="ORF">F511_21133</name>
</gene>
<dbReference type="EMBL" id="KQ994510">
    <property type="protein sequence ID" value="KZV48013.1"/>
    <property type="molecule type" value="Genomic_DNA"/>
</dbReference>
<feature type="compositionally biased region" description="Polar residues" evidence="1">
    <location>
        <begin position="162"/>
        <end position="184"/>
    </location>
</feature>
<feature type="compositionally biased region" description="Basic and acidic residues" evidence="1">
    <location>
        <begin position="188"/>
        <end position="213"/>
    </location>
</feature>
<feature type="compositionally biased region" description="Polar residues" evidence="1">
    <location>
        <begin position="1"/>
        <end position="20"/>
    </location>
</feature>
<feature type="region of interest" description="Disordered" evidence="1">
    <location>
        <begin position="1"/>
        <end position="221"/>
    </location>
</feature>
<feature type="compositionally biased region" description="Polar residues" evidence="1">
    <location>
        <begin position="81"/>
        <end position="94"/>
    </location>
</feature>
<dbReference type="Proteomes" id="UP000250235">
    <property type="component" value="Unassembled WGS sequence"/>
</dbReference>